<dbReference type="PROSITE" id="PS00028">
    <property type="entry name" value="ZINC_FINGER_C2H2_1"/>
    <property type="match status" value="1"/>
</dbReference>
<evidence type="ECO:0000313" key="3">
    <source>
        <dbReference type="EMBL" id="QHT75071.1"/>
    </source>
</evidence>
<reference evidence="3" key="1">
    <citation type="journal article" date="2020" name="Nature">
        <title>Giant virus diversity and host interactions through global metagenomics.</title>
        <authorList>
            <person name="Schulz F."/>
            <person name="Roux S."/>
            <person name="Paez-Espino D."/>
            <person name="Jungbluth S."/>
            <person name="Walsh D.A."/>
            <person name="Denef V.J."/>
            <person name="McMahon K.D."/>
            <person name="Konstantinidis K.T."/>
            <person name="Eloe-Fadrosh E.A."/>
            <person name="Kyrpides N.C."/>
            <person name="Woyke T."/>
        </authorList>
    </citation>
    <scope>NUCLEOTIDE SEQUENCE</scope>
    <source>
        <strain evidence="3">GVMAG-M-3300023179-63</strain>
    </source>
</reference>
<dbReference type="PROSITE" id="PS50157">
    <property type="entry name" value="ZINC_FINGER_C2H2_2"/>
    <property type="match status" value="1"/>
</dbReference>
<organism evidence="3">
    <name type="scientific">viral metagenome</name>
    <dbReference type="NCBI Taxonomy" id="1070528"/>
    <lineage>
        <taxon>unclassified sequences</taxon>
        <taxon>metagenomes</taxon>
        <taxon>organismal metagenomes</taxon>
    </lineage>
</organism>
<feature type="region of interest" description="Disordered" evidence="1">
    <location>
        <begin position="446"/>
        <end position="482"/>
    </location>
</feature>
<evidence type="ECO:0000259" key="2">
    <source>
        <dbReference type="PROSITE" id="PS50157"/>
    </source>
</evidence>
<evidence type="ECO:0000256" key="1">
    <source>
        <dbReference type="SAM" id="MobiDB-lite"/>
    </source>
</evidence>
<dbReference type="Gene3D" id="3.30.160.60">
    <property type="entry name" value="Classic Zinc Finger"/>
    <property type="match status" value="1"/>
</dbReference>
<dbReference type="SMART" id="SM00355">
    <property type="entry name" value="ZnF_C2H2"/>
    <property type="match status" value="1"/>
</dbReference>
<dbReference type="AlphaFoldDB" id="A0A6C0H3E9"/>
<feature type="domain" description="C2H2-type" evidence="2">
    <location>
        <begin position="421"/>
        <end position="448"/>
    </location>
</feature>
<dbReference type="InterPro" id="IPR013087">
    <property type="entry name" value="Znf_C2H2_type"/>
</dbReference>
<proteinExistence type="predicted"/>
<dbReference type="Pfam" id="PF13912">
    <property type="entry name" value="zf-C2H2_6"/>
    <property type="match status" value="1"/>
</dbReference>
<accession>A0A6C0H3E9</accession>
<name>A0A6C0H3E9_9ZZZZ</name>
<dbReference type="EMBL" id="MN739863">
    <property type="protein sequence ID" value="QHT75071.1"/>
    <property type="molecule type" value="Genomic_DNA"/>
</dbReference>
<feature type="compositionally biased region" description="Basic and acidic residues" evidence="1">
    <location>
        <begin position="446"/>
        <end position="462"/>
    </location>
</feature>
<feature type="compositionally biased region" description="Basic residues" evidence="1">
    <location>
        <begin position="463"/>
        <end position="472"/>
    </location>
</feature>
<protein>
    <recommendedName>
        <fullName evidence="2">C2H2-type domain-containing protein</fullName>
    </recommendedName>
</protein>
<sequence>MSSYIITFNNKEIYEFYKLNPNLNIETLNLILINLLKEMGTDLTKTISSTVIGEILNNVRDIKNNMTNLSDQLSLKLHEHNKSFLDTTKLIINASSSESADKIINLFNRNTDDFVNKINTIIPKTHQEQILILQKTIQDDLKTFVKSNSGSESLNKEFLNTIESKILAIQQPIFSFIHNNNEQISQKLTNLSDDKQSNNKTMRELDTYLNKFNNSSQFKGNISEIKLSEVLHKLYKKATITDSRRDKNAGDFILERENKNTILIENKRYETQHVPAEETNKFLRDCKSQNMNGLMISQHSGFANKNNFEIDINENKVLLYITYVDYNPDIIESAVNLIDNLSEKIQELEFMKETDGFIIDKATLDNINKEYQDFLTSKLVIITNIKTEHKKLIHEIEKNLSLPNISLYLSGKYASVTNKIFECDECDATFPTQKGLNGHKNVHAIKQDKLSDASSETSDKPLPKMRKNKSKASTHELSINTE</sequence>